<dbReference type="AlphaFoldDB" id="A0A564Z334"/>
<protein>
    <recommendedName>
        <fullName evidence="3">Integrase catalytic domain-containing protein</fullName>
    </recommendedName>
</protein>
<sequence length="144" mass="16009">MVLLEALRVKVHALLSTKTPWSLVHVDFTAPISGVVYLVLVDYTKIILMSLTETAATIIDLDSIFTRHAFPETLVSDSGPLPAQPMSPMIKLSIRAFKRALSEARAEGEMGEVIRKPQQTYGTTPHSMLSDKWSAELQIQEFEP</sequence>
<evidence type="ECO:0000313" key="2">
    <source>
        <dbReference type="Proteomes" id="UP000321570"/>
    </source>
</evidence>
<evidence type="ECO:0008006" key="3">
    <source>
        <dbReference type="Google" id="ProtNLM"/>
    </source>
</evidence>
<name>A0A564Z334_HYMDI</name>
<keyword evidence="2" id="KW-1185">Reference proteome</keyword>
<dbReference type="EMBL" id="CABIJS010000577">
    <property type="protein sequence ID" value="VUZ53830.1"/>
    <property type="molecule type" value="Genomic_DNA"/>
</dbReference>
<proteinExistence type="predicted"/>
<organism evidence="1 2">
    <name type="scientific">Hymenolepis diminuta</name>
    <name type="common">Rat tapeworm</name>
    <dbReference type="NCBI Taxonomy" id="6216"/>
    <lineage>
        <taxon>Eukaryota</taxon>
        <taxon>Metazoa</taxon>
        <taxon>Spiralia</taxon>
        <taxon>Lophotrochozoa</taxon>
        <taxon>Platyhelminthes</taxon>
        <taxon>Cestoda</taxon>
        <taxon>Eucestoda</taxon>
        <taxon>Cyclophyllidea</taxon>
        <taxon>Hymenolepididae</taxon>
        <taxon>Hymenolepis</taxon>
    </lineage>
</organism>
<evidence type="ECO:0000313" key="1">
    <source>
        <dbReference type="EMBL" id="VUZ53830.1"/>
    </source>
</evidence>
<reference evidence="1 2" key="1">
    <citation type="submission" date="2019-07" db="EMBL/GenBank/DDBJ databases">
        <authorList>
            <person name="Jastrzebski P J."/>
            <person name="Paukszto L."/>
            <person name="Jastrzebski P J."/>
        </authorList>
    </citation>
    <scope>NUCLEOTIDE SEQUENCE [LARGE SCALE GENOMIC DNA]</scope>
    <source>
        <strain evidence="1 2">WMS-il1</strain>
    </source>
</reference>
<gene>
    <name evidence="1" type="ORF">WMSIL1_LOCUS12061</name>
</gene>
<dbReference type="GO" id="GO:0003676">
    <property type="term" value="F:nucleic acid binding"/>
    <property type="evidence" value="ECO:0007669"/>
    <property type="project" value="InterPro"/>
</dbReference>
<dbReference type="Gene3D" id="3.30.420.10">
    <property type="entry name" value="Ribonuclease H-like superfamily/Ribonuclease H"/>
    <property type="match status" value="1"/>
</dbReference>
<dbReference type="InterPro" id="IPR036397">
    <property type="entry name" value="RNaseH_sf"/>
</dbReference>
<accession>A0A564Z334</accession>
<dbReference type="Proteomes" id="UP000321570">
    <property type="component" value="Unassembled WGS sequence"/>
</dbReference>